<dbReference type="STRING" id="388950.GCA_001611675_04124"/>
<evidence type="ECO:0000256" key="1">
    <source>
        <dbReference type="SAM" id="Coils"/>
    </source>
</evidence>
<sequence length="223" mass="25337">MKKYLYFTSLMLLWATRSPAQQVVFDPAVVSTLVVNHTAQQTALKDIKEKEGEIAALQQSIAFKMIQIKELEQKMYNSLKSVHSIIGQSKNIVYASRIAQDIGTYQGQMMDIAQGDPELLLIAAKTELELINRTSDLFTYIYQVAVVGTDVNLMSNSERLNLIRHVVDELRIMRGLSYSITRRMRVAKYAGLFKTLNPLGLQYPDNSQAIIRSLLDEYKTLKN</sequence>
<protein>
    <recommendedName>
        <fullName evidence="5">Plasmid transfer protein</fullName>
    </recommendedName>
</protein>
<keyword evidence="2" id="KW-0732">Signal</keyword>
<organism evidence="3 4">
    <name type="scientific">Pontibacter akesuensis</name>
    <dbReference type="NCBI Taxonomy" id="388950"/>
    <lineage>
        <taxon>Bacteria</taxon>
        <taxon>Pseudomonadati</taxon>
        <taxon>Bacteroidota</taxon>
        <taxon>Cytophagia</taxon>
        <taxon>Cytophagales</taxon>
        <taxon>Hymenobacteraceae</taxon>
        <taxon>Pontibacter</taxon>
    </lineage>
</organism>
<evidence type="ECO:0000313" key="3">
    <source>
        <dbReference type="EMBL" id="SFU99271.1"/>
    </source>
</evidence>
<evidence type="ECO:0000256" key="2">
    <source>
        <dbReference type="SAM" id="SignalP"/>
    </source>
</evidence>
<name>A0A1I7KPC5_9BACT</name>
<dbReference type="EMBL" id="FPCA01000007">
    <property type="protein sequence ID" value="SFU99271.1"/>
    <property type="molecule type" value="Genomic_DNA"/>
</dbReference>
<dbReference type="Proteomes" id="UP000182491">
    <property type="component" value="Unassembled WGS sequence"/>
</dbReference>
<evidence type="ECO:0008006" key="5">
    <source>
        <dbReference type="Google" id="ProtNLM"/>
    </source>
</evidence>
<dbReference type="OrthoDB" id="1243758at2"/>
<keyword evidence="4" id="KW-1185">Reference proteome</keyword>
<dbReference type="RefSeq" id="WP_068840340.1">
    <property type="nucleotide sequence ID" value="NZ_BMXC01000008.1"/>
</dbReference>
<feature type="chain" id="PRO_5010278860" description="Plasmid transfer protein" evidence="2">
    <location>
        <begin position="21"/>
        <end position="223"/>
    </location>
</feature>
<reference evidence="4" key="1">
    <citation type="submission" date="2016-10" db="EMBL/GenBank/DDBJ databases">
        <authorList>
            <person name="Varghese N."/>
        </authorList>
    </citation>
    <scope>NUCLEOTIDE SEQUENCE [LARGE SCALE GENOMIC DNA]</scope>
    <source>
        <strain evidence="4">DSM 18820</strain>
    </source>
</reference>
<accession>A0A1I7KPC5</accession>
<keyword evidence="1" id="KW-0175">Coiled coil</keyword>
<feature type="signal peptide" evidence="2">
    <location>
        <begin position="1"/>
        <end position="20"/>
    </location>
</feature>
<dbReference type="AlphaFoldDB" id="A0A1I7KPC5"/>
<proteinExistence type="predicted"/>
<gene>
    <name evidence="3" type="ORF">SAMN04487941_3939</name>
</gene>
<evidence type="ECO:0000313" key="4">
    <source>
        <dbReference type="Proteomes" id="UP000182491"/>
    </source>
</evidence>
<feature type="coiled-coil region" evidence="1">
    <location>
        <begin position="40"/>
        <end position="74"/>
    </location>
</feature>